<dbReference type="GO" id="GO:0019843">
    <property type="term" value="F:rRNA binding"/>
    <property type="evidence" value="ECO:0007669"/>
    <property type="project" value="UniProtKB-UniRule"/>
</dbReference>
<dbReference type="AlphaFoldDB" id="A0A1G2FI72"/>
<proteinExistence type="inferred from homology"/>
<dbReference type="Pfam" id="PF00366">
    <property type="entry name" value="Ribosomal_S17"/>
    <property type="match status" value="1"/>
</dbReference>
<keyword evidence="2 6" id="KW-0699">rRNA-binding</keyword>
<name>A0A1G2FI72_9BACT</name>
<dbReference type="CDD" id="cd00364">
    <property type="entry name" value="Ribosomal_uS17"/>
    <property type="match status" value="1"/>
</dbReference>
<comment type="similarity">
    <text evidence="1 6">Belongs to the universal ribosomal protein uS17 family.</text>
</comment>
<protein>
    <recommendedName>
        <fullName evidence="6">Small ribosomal subunit protein uS17</fullName>
    </recommendedName>
</protein>
<comment type="function">
    <text evidence="6">One of the primary rRNA binding proteins, it binds specifically to the 5'-end of 16S ribosomal RNA.</text>
</comment>
<dbReference type="GO" id="GO:0003735">
    <property type="term" value="F:structural constituent of ribosome"/>
    <property type="evidence" value="ECO:0007669"/>
    <property type="project" value="UniProtKB-UniRule"/>
</dbReference>
<evidence type="ECO:0000256" key="1">
    <source>
        <dbReference type="ARBA" id="ARBA00010254"/>
    </source>
</evidence>
<comment type="caution">
    <text evidence="7">The sequence shown here is derived from an EMBL/GenBank/DDBJ whole genome shotgun (WGS) entry which is preliminary data.</text>
</comment>
<evidence type="ECO:0000256" key="3">
    <source>
        <dbReference type="ARBA" id="ARBA00022884"/>
    </source>
</evidence>
<dbReference type="NCBIfam" id="TIGR03635">
    <property type="entry name" value="uS17_bact"/>
    <property type="match status" value="1"/>
</dbReference>
<dbReference type="InterPro" id="IPR019984">
    <property type="entry name" value="Ribosomal_uS17_bact/chlr"/>
</dbReference>
<dbReference type="SUPFAM" id="SSF50249">
    <property type="entry name" value="Nucleic acid-binding proteins"/>
    <property type="match status" value="1"/>
</dbReference>
<dbReference type="Gene3D" id="2.40.50.140">
    <property type="entry name" value="Nucleic acid-binding proteins"/>
    <property type="match status" value="1"/>
</dbReference>
<accession>A0A1G2FI72</accession>
<dbReference type="InterPro" id="IPR000266">
    <property type="entry name" value="Ribosomal_uS17"/>
</dbReference>
<dbReference type="PANTHER" id="PTHR10744">
    <property type="entry name" value="40S RIBOSOMAL PROTEIN S11 FAMILY MEMBER"/>
    <property type="match status" value="1"/>
</dbReference>
<keyword evidence="3 6" id="KW-0694">RNA-binding</keyword>
<reference evidence="7 8" key="1">
    <citation type="journal article" date="2016" name="Nat. Commun.">
        <title>Thousands of microbial genomes shed light on interconnected biogeochemical processes in an aquifer system.</title>
        <authorList>
            <person name="Anantharaman K."/>
            <person name="Brown C.T."/>
            <person name="Hug L.A."/>
            <person name="Sharon I."/>
            <person name="Castelle C.J."/>
            <person name="Probst A.J."/>
            <person name="Thomas B.C."/>
            <person name="Singh A."/>
            <person name="Wilkins M.J."/>
            <person name="Karaoz U."/>
            <person name="Brodie E.L."/>
            <person name="Williams K.H."/>
            <person name="Hubbard S.S."/>
            <person name="Banfield J.F."/>
        </authorList>
    </citation>
    <scope>NUCLEOTIDE SEQUENCE [LARGE SCALE GENOMIC DNA]</scope>
</reference>
<organism evidence="7 8">
    <name type="scientific">Candidatus Portnoybacteria bacterium RIFCSPHIGHO2_12_FULL_38_9</name>
    <dbReference type="NCBI Taxonomy" id="1801997"/>
    <lineage>
        <taxon>Bacteria</taxon>
        <taxon>Candidatus Portnoyibacteriota</taxon>
    </lineage>
</organism>
<evidence type="ECO:0000256" key="4">
    <source>
        <dbReference type="ARBA" id="ARBA00022980"/>
    </source>
</evidence>
<dbReference type="InterPro" id="IPR012340">
    <property type="entry name" value="NA-bd_OB-fold"/>
</dbReference>
<dbReference type="Proteomes" id="UP000177061">
    <property type="component" value="Unassembled WGS sequence"/>
</dbReference>
<evidence type="ECO:0000256" key="6">
    <source>
        <dbReference type="HAMAP-Rule" id="MF_01345"/>
    </source>
</evidence>
<dbReference type="GO" id="GO:0022627">
    <property type="term" value="C:cytosolic small ribosomal subunit"/>
    <property type="evidence" value="ECO:0007669"/>
    <property type="project" value="UniProtKB-UniRule"/>
</dbReference>
<dbReference type="NCBIfam" id="NF004123">
    <property type="entry name" value="PRK05610.1"/>
    <property type="match status" value="1"/>
</dbReference>
<evidence type="ECO:0000256" key="5">
    <source>
        <dbReference type="ARBA" id="ARBA00023274"/>
    </source>
</evidence>
<dbReference type="PANTHER" id="PTHR10744:SF1">
    <property type="entry name" value="SMALL RIBOSOMAL SUBUNIT PROTEIN US17M"/>
    <property type="match status" value="1"/>
</dbReference>
<comment type="subunit">
    <text evidence="6">Part of the 30S ribosomal subunit.</text>
</comment>
<keyword evidence="5 6" id="KW-0687">Ribonucleoprotein</keyword>
<dbReference type="EMBL" id="MHNB01000013">
    <property type="protein sequence ID" value="OGZ37278.1"/>
    <property type="molecule type" value="Genomic_DNA"/>
</dbReference>
<evidence type="ECO:0000313" key="8">
    <source>
        <dbReference type="Proteomes" id="UP000177061"/>
    </source>
</evidence>
<dbReference type="HAMAP" id="MF_01345_B">
    <property type="entry name" value="Ribosomal_uS17_B"/>
    <property type="match status" value="1"/>
</dbReference>
<gene>
    <name evidence="6" type="primary">rpsQ</name>
    <name evidence="7" type="ORF">A3J64_01440</name>
</gene>
<keyword evidence="4 6" id="KW-0689">Ribosomal protein</keyword>
<dbReference type="PRINTS" id="PR00973">
    <property type="entry name" value="RIBOSOMALS17"/>
</dbReference>
<evidence type="ECO:0000313" key="7">
    <source>
        <dbReference type="EMBL" id="OGZ37278.1"/>
    </source>
</evidence>
<dbReference type="STRING" id="1801997.A3J64_01440"/>
<dbReference type="GO" id="GO:0006412">
    <property type="term" value="P:translation"/>
    <property type="evidence" value="ECO:0007669"/>
    <property type="project" value="UniProtKB-UniRule"/>
</dbReference>
<sequence>MIKEKQTKTKCRILKGVVVSDKMDKTVVVEVVRLKEHPKYKKRYRLTKRYKAHDEKNKHKIGEHVMIEECRPMSREKRWRIKGFVQPSHLS</sequence>
<evidence type="ECO:0000256" key="2">
    <source>
        <dbReference type="ARBA" id="ARBA00022730"/>
    </source>
</evidence>